<evidence type="ECO:0000256" key="7">
    <source>
        <dbReference type="SAM" id="Phobius"/>
    </source>
</evidence>
<protein>
    <recommendedName>
        <fullName evidence="8">Major facilitator superfamily (MFS) profile domain-containing protein</fullName>
    </recommendedName>
</protein>
<dbReference type="InterPro" id="IPR020846">
    <property type="entry name" value="MFS_dom"/>
</dbReference>
<evidence type="ECO:0000256" key="4">
    <source>
        <dbReference type="ARBA" id="ARBA00022692"/>
    </source>
</evidence>
<feature type="transmembrane region" description="Helical" evidence="7">
    <location>
        <begin position="82"/>
        <end position="100"/>
    </location>
</feature>
<feature type="transmembrane region" description="Helical" evidence="7">
    <location>
        <begin position="112"/>
        <end position="131"/>
    </location>
</feature>
<feature type="transmembrane region" description="Helical" evidence="7">
    <location>
        <begin position="38"/>
        <end position="62"/>
    </location>
</feature>
<dbReference type="InterPro" id="IPR050360">
    <property type="entry name" value="MFS_Sugar_Transporters"/>
</dbReference>
<evidence type="ECO:0000313" key="9">
    <source>
        <dbReference type="EMBL" id="KAG7762122.1"/>
    </source>
</evidence>
<evidence type="ECO:0000313" key="10">
    <source>
        <dbReference type="Proteomes" id="UP000697297"/>
    </source>
</evidence>
<evidence type="ECO:0000259" key="8">
    <source>
        <dbReference type="PROSITE" id="PS50850"/>
    </source>
</evidence>
<dbReference type="InterPro" id="IPR005828">
    <property type="entry name" value="MFS_sugar_transport-like"/>
</dbReference>
<feature type="transmembrane region" description="Helical" evidence="7">
    <location>
        <begin position="137"/>
        <end position="158"/>
    </location>
</feature>
<comment type="caution">
    <text evidence="9">The sequence shown here is derived from an EMBL/GenBank/DDBJ whole genome shotgun (WGS) entry which is preliminary data.</text>
</comment>
<comment type="subcellular location">
    <subcellularLocation>
        <location evidence="1">Membrane</location>
        <topology evidence="1">Multi-pass membrane protein</topology>
    </subcellularLocation>
</comment>
<dbReference type="PROSITE" id="PS00217">
    <property type="entry name" value="SUGAR_TRANSPORT_2"/>
    <property type="match status" value="1"/>
</dbReference>
<sequence length="518" mass="57189">MFRYCDDLQETVPDVNQPAAYDYSQRRYLSRFVPTSRLGMLLIVVAVAVVEPATTGMESAIMGSINSLPQYKAYFGLTSTNIGLNSASIWIGSILSLPFLQKTSDGIGRRMTILCAIVLMVIGIAISAASVNMAMFIIGRIFLGLAAGLINCSASVLVAEICPLEIRGWVLGLFHSCYYVGSLIASGVTYGSRDLQSNWSWRIPTIIQVVPSLTCASLVLFTPESPRWLVMKGRVDEAREIFYTLQRNDAGSADFMVAEVERSLREEAAASKGYGVWRRQLHSRAYWKRAFIMLNIGLLCELGGSNIATYYFTILLEQIGVKDAKTQLKVNMLRSAWCLVCALIGCYTFDIIGRKRQAFLATTGLIECLFILGGLIKKYGGSDDKSGGYAAIAMVFMFTGFYSYCYTPITSVYPPELYPSPTRVVGNTIMRGCDYSAGLFATFMLPIGMSNLGWKFYMLTGGYDIIFLPLIAFVWVETNGVPLEKICELFGEVSETESPSIDDESNINYVEVPVADKQ</sequence>
<feature type="transmembrane region" description="Helical" evidence="7">
    <location>
        <begin position="358"/>
        <end position="376"/>
    </location>
</feature>
<dbReference type="SUPFAM" id="SSF103473">
    <property type="entry name" value="MFS general substrate transporter"/>
    <property type="match status" value="1"/>
</dbReference>
<feature type="transmembrane region" description="Helical" evidence="7">
    <location>
        <begin position="456"/>
        <end position="476"/>
    </location>
</feature>
<dbReference type="Proteomes" id="UP000697297">
    <property type="component" value="Unassembled WGS sequence"/>
</dbReference>
<feature type="transmembrane region" description="Helical" evidence="7">
    <location>
        <begin position="388"/>
        <end position="409"/>
    </location>
</feature>
<comment type="similarity">
    <text evidence="2">Belongs to the major facilitator superfamily. Sugar transporter (TC 2.A.1.1) family.</text>
</comment>
<evidence type="ECO:0000256" key="1">
    <source>
        <dbReference type="ARBA" id="ARBA00004141"/>
    </source>
</evidence>
<evidence type="ECO:0000256" key="3">
    <source>
        <dbReference type="ARBA" id="ARBA00022448"/>
    </source>
</evidence>
<dbReference type="InterPro" id="IPR036259">
    <property type="entry name" value="MFS_trans_sf"/>
</dbReference>
<feature type="domain" description="Major facilitator superfamily (MFS) profile" evidence="8">
    <location>
        <begin position="44"/>
        <end position="479"/>
    </location>
</feature>
<keyword evidence="6 7" id="KW-0472">Membrane</keyword>
<dbReference type="Pfam" id="PF00083">
    <property type="entry name" value="Sugar_tr"/>
    <property type="match status" value="1"/>
</dbReference>
<evidence type="ECO:0000256" key="2">
    <source>
        <dbReference type="ARBA" id="ARBA00010992"/>
    </source>
</evidence>
<dbReference type="EMBL" id="JAHLUN010000016">
    <property type="protein sequence ID" value="KAG7762122.1"/>
    <property type="molecule type" value="Genomic_DNA"/>
</dbReference>
<keyword evidence="5 7" id="KW-1133">Transmembrane helix</keyword>
<evidence type="ECO:0000256" key="5">
    <source>
        <dbReference type="ARBA" id="ARBA00022989"/>
    </source>
</evidence>
<accession>A0ABQ7RA82</accession>
<organism evidence="9 10">
    <name type="scientific">Ogataea haglerorum</name>
    <dbReference type="NCBI Taxonomy" id="1937702"/>
    <lineage>
        <taxon>Eukaryota</taxon>
        <taxon>Fungi</taxon>
        <taxon>Dikarya</taxon>
        <taxon>Ascomycota</taxon>
        <taxon>Saccharomycotina</taxon>
        <taxon>Pichiomycetes</taxon>
        <taxon>Pichiales</taxon>
        <taxon>Pichiaceae</taxon>
        <taxon>Ogataea</taxon>
    </lineage>
</organism>
<feature type="transmembrane region" description="Helical" evidence="7">
    <location>
        <begin position="170"/>
        <end position="191"/>
    </location>
</feature>
<dbReference type="PANTHER" id="PTHR48022:SF31">
    <property type="entry name" value="HEXOSE TRANSPORTER"/>
    <property type="match status" value="1"/>
</dbReference>
<dbReference type="PANTHER" id="PTHR48022">
    <property type="entry name" value="PLASTIDIC GLUCOSE TRANSPORTER 4"/>
    <property type="match status" value="1"/>
</dbReference>
<keyword evidence="3" id="KW-0813">Transport</keyword>
<reference evidence="9 10" key="1">
    <citation type="journal article" date="2021" name="G3 (Bethesda)">
        <title>Genomic diversity, chromosomal rearrangements, and interspecies hybridization in the ogataea polymorpha species complex.</title>
        <authorList>
            <person name="Hanson S.J."/>
            <person name="Cinneide E.O."/>
            <person name="Salzberg L.I."/>
            <person name="Wolfe K.H."/>
            <person name="McGowan J."/>
            <person name="Fitzpatrick D.A."/>
            <person name="Matlin K."/>
        </authorList>
    </citation>
    <scope>NUCLEOTIDE SEQUENCE [LARGE SCALE GENOMIC DNA]</scope>
    <source>
        <strain evidence="9">81-436-3</strain>
    </source>
</reference>
<dbReference type="Gene3D" id="1.20.1250.20">
    <property type="entry name" value="MFS general substrate transporter like domains"/>
    <property type="match status" value="1"/>
</dbReference>
<keyword evidence="10" id="KW-1185">Reference proteome</keyword>
<evidence type="ECO:0000256" key="6">
    <source>
        <dbReference type="ARBA" id="ARBA00023136"/>
    </source>
</evidence>
<dbReference type="PROSITE" id="PS50850">
    <property type="entry name" value="MFS"/>
    <property type="match status" value="1"/>
</dbReference>
<keyword evidence="4 7" id="KW-0812">Transmembrane</keyword>
<dbReference type="InterPro" id="IPR005829">
    <property type="entry name" value="Sugar_transporter_CS"/>
</dbReference>
<name>A0ABQ7RA82_9ASCO</name>
<gene>
    <name evidence="9" type="ORF">KL946_004769</name>
</gene>
<feature type="transmembrane region" description="Helical" evidence="7">
    <location>
        <begin position="332"/>
        <end position="352"/>
    </location>
</feature>
<proteinExistence type="inferred from homology"/>